<evidence type="ECO:0000313" key="2">
    <source>
        <dbReference type="Proteomes" id="UP001064933"/>
    </source>
</evidence>
<dbReference type="SUPFAM" id="SSF53649">
    <property type="entry name" value="Alkaline phosphatase-like"/>
    <property type="match status" value="1"/>
</dbReference>
<organism evidence="1 2">
    <name type="scientific">Roseateles amylovorans</name>
    <dbReference type="NCBI Taxonomy" id="2978473"/>
    <lineage>
        <taxon>Bacteria</taxon>
        <taxon>Pseudomonadati</taxon>
        <taxon>Pseudomonadota</taxon>
        <taxon>Betaproteobacteria</taxon>
        <taxon>Burkholderiales</taxon>
        <taxon>Sphaerotilaceae</taxon>
        <taxon>Roseateles</taxon>
    </lineage>
</organism>
<evidence type="ECO:0000313" key="1">
    <source>
        <dbReference type="EMBL" id="UXH80019.1"/>
    </source>
</evidence>
<dbReference type="RefSeq" id="WP_261759837.1">
    <property type="nucleotide sequence ID" value="NZ_CP104562.2"/>
</dbReference>
<dbReference type="Gene3D" id="3.30.1360.180">
    <property type="match status" value="1"/>
</dbReference>
<keyword evidence="2" id="KW-1185">Reference proteome</keyword>
<reference evidence="1" key="1">
    <citation type="submission" date="2022-10" db="EMBL/GenBank/DDBJ databases">
        <title>Characterization and whole genome sequencing of a new Roseateles species, isolated from fresh water.</title>
        <authorList>
            <person name="Guliayeva D.Y."/>
            <person name="Akhremchuk A.E."/>
            <person name="Sikolenko M.A."/>
            <person name="Valentovich L.N."/>
            <person name="Sidarenka A.V."/>
        </authorList>
    </citation>
    <scope>NUCLEOTIDE SEQUENCE</scope>
    <source>
        <strain evidence="1">BIM B-1768</strain>
    </source>
</reference>
<protein>
    <submittedName>
        <fullName evidence="1">Ectonucleotide pyrophosphatase/phosphodiesterase</fullName>
    </submittedName>
</protein>
<dbReference type="Gene3D" id="3.40.720.10">
    <property type="entry name" value="Alkaline Phosphatase, subunit A"/>
    <property type="match status" value="1"/>
</dbReference>
<accession>A0ABY6B4A4</accession>
<name>A0ABY6B4A4_9BURK</name>
<dbReference type="InterPro" id="IPR002591">
    <property type="entry name" value="Phosphodiest/P_Trfase"/>
</dbReference>
<gene>
    <name evidence="1" type="ORF">N4261_09115</name>
</gene>
<dbReference type="Pfam" id="PF01663">
    <property type="entry name" value="Phosphodiest"/>
    <property type="match status" value="1"/>
</dbReference>
<dbReference type="CDD" id="cd16018">
    <property type="entry name" value="Enpp"/>
    <property type="match status" value="1"/>
</dbReference>
<dbReference type="InterPro" id="IPR017850">
    <property type="entry name" value="Alkaline_phosphatase_core_sf"/>
</dbReference>
<sequence length="428" mass="46150">MPFLMHLSDPGLHPKRPFHWLHRLAGLTLLLLAAGCAPLPPAAPAPVATARTPVILVSIDGLRPDYLSRGLTPRLSQLAANGVRAEAMMPSFPTKTFPNHYTLVTGLRPDHHGVVDNTMEDPRIPGERFSLGNAAAVTDRRWWDEAEPVWVTAEKHHIPTATMFWPGSEAAIHGVRPTRSATFDGKLSANARTDTLLGWLGDSNAQGFGFLTLYFDDVDHAGHEQGPDSPLLNEALAQVDQAVGRLLDGLAARKLTANIVIVSDHGMAPVSPSRVIRIDQMAPAGSYRVVSSGTFAGLEPAAGQAAVLENALLQPRDHVQCWRKAEIPARFAFGKNARVPTYFCLAEPGWILATNEKSAQRVKGGAHGYDHQAPDMRATFIAAGPAFKNGVVLPPFDNVDVYPLLMQLVGVTPLPSDGRLAPLMPALR</sequence>
<dbReference type="EMBL" id="CP104562">
    <property type="protein sequence ID" value="UXH80019.1"/>
    <property type="molecule type" value="Genomic_DNA"/>
</dbReference>
<dbReference type="PANTHER" id="PTHR10151">
    <property type="entry name" value="ECTONUCLEOTIDE PYROPHOSPHATASE/PHOSPHODIESTERASE"/>
    <property type="match status" value="1"/>
</dbReference>
<proteinExistence type="predicted"/>
<dbReference type="Proteomes" id="UP001064933">
    <property type="component" value="Chromosome"/>
</dbReference>
<dbReference type="PANTHER" id="PTHR10151:SF120">
    <property type="entry name" value="BIS(5'-ADENOSYL)-TRIPHOSPHATASE"/>
    <property type="match status" value="1"/>
</dbReference>